<comment type="caution">
    <text evidence="3">The sequence shown here is derived from an EMBL/GenBank/DDBJ whole genome shotgun (WGS) entry which is preliminary data.</text>
</comment>
<sequence>MSSNRNQARNSSEGIEAELRRLLRESKEDAEAVRREQDRRDLRNERIRILLDQRKREQELQRLECERIERERLQQQQERERLARLRQDEERRAYQRPEKRKRQNSEPPRMRNLSVPPTNYGSEMDISDSNANETAKEVRRMRDELVYKGVINKKRAETICDNCVLKHGQGNVDARDCDRASNHACGACRKRKQACPQDGTRLHVRSVASRSRAPSVAAPKSHADVSHPIQEIEDFSSALKAMTAKMINLSRELELLRQTDNWRKVVKKRNWGPTECNRMMTSLHWMIVTSLVPKPTYFQLQNVV</sequence>
<keyword evidence="1" id="KW-0175">Coiled coil</keyword>
<keyword evidence="4" id="KW-1185">Reference proteome</keyword>
<feature type="coiled-coil region" evidence="1">
    <location>
        <begin position="232"/>
        <end position="259"/>
    </location>
</feature>
<name>G4TKB8_SERID</name>
<dbReference type="HOGENOM" id="CLU_915623_0_0_1"/>
<feature type="compositionally biased region" description="Basic and acidic residues" evidence="2">
    <location>
        <begin position="84"/>
        <end position="97"/>
    </location>
</feature>
<dbReference type="InParanoid" id="G4TKB8"/>
<gene>
    <name evidence="3" type="ORF">PIIN_05696</name>
</gene>
<dbReference type="AlphaFoldDB" id="G4TKB8"/>
<accession>G4TKB8</accession>
<evidence type="ECO:0000313" key="3">
    <source>
        <dbReference type="EMBL" id="CCA71761.1"/>
    </source>
</evidence>
<dbReference type="EMBL" id="CAFZ01000134">
    <property type="protein sequence ID" value="CCA71761.1"/>
    <property type="molecule type" value="Genomic_DNA"/>
</dbReference>
<feature type="region of interest" description="Disordered" evidence="2">
    <location>
        <begin position="84"/>
        <end position="127"/>
    </location>
</feature>
<evidence type="ECO:0000256" key="2">
    <source>
        <dbReference type="SAM" id="MobiDB-lite"/>
    </source>
</evidence>
<proteinExistence type="predicted"/>
<evidence type="ECO:0000313" key="4">
    <source>
        <dbReference type="Proteomes" id="UP000007148"/>
    </source>
</evidence>
<evidence type="ECO:0000256" key="1">
    <source>
        <dbReference type="SAM" id="Coils"/>
    </source>
</evidence>
<reference evidence="3 4" key="1">
    <citation type="journal article" date="2011" name="PLoS Pathog.">
        <title>Endophytic Life Strategies Decoded by Genome and Transcriptome Analyses of the Mutualistic Root Symbiont Piriformospora indica.</title>
        <authorList>
            <person name="Zuccaro A."/>
            <person name="Lahrmann U."/>
            <person name="Guldener U."/>
            <person name="Langen G."/>
            <person name="Pfiffi S."/>
            <person name="Biedenkopf D."/>
            <person name="Wong P."/>
            <person name="Samans B."/>
            <person name="Grimm C."/>
            <person name="Basiewicz M."/>
            <person name="Murat C."/>
            <person name="Martin F."/>
            <person name="Kogel K.H."/>
        </authorList>
    </citation>
    <scope>NUCLEOTIDE SEQUENCE [LARGE SCALE GENOMIC DNA]</scope>
    <source>
        <strain evidence="3 4">DSM 11827</strain>
    </source>
</reference>
<dbReference type="Proteomes" id="UP000007148">
    <property type="component" value="Unassembled WGS sequence"/>
</dbReference>
<feature type="compositionally biased region" description="Polar residues" evidence="2">
    <location>
        <begin position="115"/>
        <end position="127"/>
    </location>
</feature>
<protein>
    <submittedName>
        <fullName evidence="3">Uncharacterized protein</fullName>
    </submittedName>
</protein>
<organism evidence="3 4">
    <name type="scientific">Serendipita indica (strain DSM 11827)</name>
    <name type="common">Root endophyte fungus</name>
    <name type="synonym">Piriformospora indica</name>
    <dbReference type="NCBI Taxonomy" id="1109443"/>
    <lineage>
        <taxon>Eukaryota</taxon>
        <taxon>Fungi</taxon>
        <taxon>Dikarya</taxon>
        <taxon>Basidiomycota</taxon>
        <taxon>Agaricomycotina</taxon>
        <taxon>Agaricomycetes</taxon>
        <taxon>Sebacinales</taxon>
        <taxon>Serendipitaceae</taxon>
        <taxon>Serendipita</taxon>
    </lineage>
</organism>